<dbReference type="EMBL" id="RSCE01000003">
    <property type="protein sequence ID" value="RSH84510.1"/>
    <property type="molecule type" value="Genomic_DNA"/>
</dbReference>
<evidence type="ECO:0000313" key="3">
    <source>
        <dbReference type="Proteomes" id="UP000279236"/>
    </source>
</evidence>
<keyword evidence="1" id="KW-0812">Transmembrane</keyword>
<comment type="caution">
    <text evidence="2">The sequence shown here is derived from an EMBL/GenBank/DDBJ whole genome shotgun (WGS) entry which is preliminary data.</text>
</comment>
<gene>
    <name evidence="2" type="ORF">EHS24_006032</name>
</gene>
<keyword evidence="1" id="KW-1133">Transmembrane helix</keyword>
<protein>
    <submittedName>
        <fullName evidence="2">Uncharacterized protein</fullName>
    </submittedName>
</protein>
<evidence type="ECO:0000313" key="2">
    <source>
        <dbReference type="EMBL" id="RSH84510.1"/>
    </source>
</evidence>
<sequence length="65" mass="7483">MRENVYQHFKFSRRATRLVAFYGIIFPATIYGLSALYDNKFDWAGKTRNESLLRTPPAAPAADEE</sequence>
<accession>A0A427Y0E4</accession>
<keyword evidence="1" id="KW-0472">Membrane</keyword>
<dbReference type="Proteomes" id="UP000279236">
    <property type="component" value="Unassembled WGS sequence"/>
</dbReference>
<dbReference type="STRING" id="105984.A0A427Y0E4"/>
<keyword evidence="3" id="KW-1185">Reference proteome</keyword>
<reference evidence="2 3" key="1">
    <citation type="submission" date="2018-11" db="EMBL/GenBank/DDBJ databases">
        <title>Genome sequence of Apiotrichum porosum DSM 27194.</title>
        <authorList>
            <person name="Aliyu H."/>
            <person name="Gorte O."/>
            <person name="Ochsenreither K."/>
        </authorList>
    </citation>
    <scope>NUCLEOTIDE SEQUENCE [LARGE SCALE GENOMIC DNA]</scope>
    <source>
        <strain evidence="2 3">DSM 27194</strain>
    </source>
</reference>
<dbReference type="RefSeq" id="XP_028477958.1">
    <property type="nucleotide sequence ID" value="XM_028621506.1"/>
</dbReference>
<organism evidence="2 3">
    <name type="scientific">Apiotrichum porosum</name>
    <dbReference type="NCBI Taxonomy" id="105984"/>
    <lineage>
        <taxon>Eukaryota</taxon>
        <taxon>Fungi</taxon>
        <taxon>Dikarya</taxon>
        <taxon>Basidiomycota</taxon>
        <taxon>Agaricomycotina</taxon>
        <taxon>Tremellomycetes</taxon>
        <taxon>Trichosporonales</taxon>
        <taxon>Trichosporonaceae</taxon>
        <taxon>Apiotrichum</taxon>
    </lineage>
</organism>
<dbReference type="GeneID" id="39590575"/>
<proteinExistence type="predicted"/>
<evidence type="ECO:0000256" key="1">
    <source>
        <dbReference type="SAM" id="Phobius"/>
    </source>
</evidence>
<dbReference type="PANTHER" id="PTHR39476">
    <property type="entry name" value="NADH:UBIQUINONE OXIDOREDUCTASE 6.6KD SUBUNIT"/>
    <property type="match status" value="1"/>
</dbReference>
<name>A0A427Y0E4_9TREE</name>
<dbReference type="PANTHER" id="PTHR39476:SF1">
    <property type="entry name" value="NADH DEHYDROGENASE [UBIQUINONE] 1 BETA SUBCOMPLEX SUBUNIT 4"/>
    <property type="match status" value="1"/>
</dbReference>
<dbReference type="OrthoDB" id="15108at2759"/>
<feature type="transmembrane region" description="Helical" evidence="1">
    <location>
        <begin position="20"/>
        <end position="37"/>
    </location>
</feature>
<dbReference type="AlphaFoldDB" id="A0A427Y0E4"/>